<evidence type="ECO:0000256" key="3">
    <source>
        <dbReference type="ARBA" id="ARBA00022801"/>
    </source>
</evidence>
<dbReference type="EC" id="3.1.12.1" evidence="9"/>
<evidence type="ECO:0000313" key="11">
    <source>
        <dbReference type="EMBL" id="TYO92779.1"/>
    </source>
</evidence>
<evidence type="ECO:0000313" key="12">
    <source>
        <dbReference type="Proteomes" id="UP000323166"/>
    </source>
</evidence>
<organism evidence="11 12">
    <name type="scientific">Desulfallas thermosapovorans DSM 6562</name>
    <dbReference type="NCBI Taxonomy" id="1121431"/>
    <lineage>
        <taxon>Bacteria</taxon>
        <taxon>Bacillati</taxon>
        <taxon>Bacillota</taxon>
        <taxon>Clostridia</taxon>
        <taxon>Eubacteriales</taxon>
        <taxon>Desulfallaceae</taxon>
        <taxon>Desulfallas</taxon>
    </lineage>
</organism>
<comment type="cofactor">
    <cofactor evidence="9">
        <name>Mg(2+)</name>
        <dbReference type="ChEBI" id="CHEBI:18420"/>
    </cofactor>
    <cofactor evidence="9">
        <name>Mn(2+)</name>
        <dbReference type="ChEBI" id="CHEBI:29035"/>
    </cofactor>
    <text evidence="9">Mg(2+) or Mn(2+) required for ssDNA cleavage activity.</text>
</comment>
<evidence type="ECO:0000256" key="5">
    <source>
        <dbReference type="ARBA" id="ARBA00023004"/>
    </source>
</evidence>
<keyword evidence="7 9" id="KW-0051">Antiviral defense</keyword>
<dbReference type="Pfam" id="PF01930">
    <property type="entry name" value="Cas_Cas4"/>
    <property type="match status" value="1"/>
</dbReference>
<evidence type="ECO:0000256" key="8">
    <source>
        <dbReference type="ARBA" id="ARBA00023211"/>
    </source>
</evidence>
<comment type="caution">
    <text evidence="11">The sequence shown here is derived from an EMBL/GenBank/DDBJ whole genome shotgun (WGS) entry which is preliminary data.</text>
</comment>
<keyword evidence="3 9" id="KW-0378">Hydrolase</keyword>
<gene>
    <name evidence="11" type="ORF">LX24_02832</name>
</gene>
<dbReference type="GO" id="GO:0051607">
    <property type="term" value="P:defense response to virus"/>
    <property type="evidence" value="ECO:0007669"/>
    <property type="project" value="UniProtKB-KW"/>
</dbReference>
<dbReference type="GO" id="GO:0051536">
    <property type="term" value="F:iron-sulfur cluster binding"/>
    <property type="evidence" value="ECO:0007669"/>
    <property type="project" value="UniProtKB-KW"/>
</dbReference>
<evidence type="ECO:0000256" key="2">
    <source>
        <dbReference type="ARBA" id="ARBA00022723"/>
    </source>
</evidence>
<comment type="similarity">
    <text evidence="9">Belongs to the CRISPR-associated exonuclease Cas4 family.</text>
</comment>
<dbReference type="PANTHER" id="PTHR37168">
    <property type="entry name" value="CRISPR-ASSOCIATED EXONUCLEASE CAS4"/>
    <property type="match status" value="1"/>
</dbReference>
<reference evidence="11 12" key="1">
    <citation type="submission" date="2019-07" db="EMBL/GenBank/DDBJ databases">
        <title>Genomic Encyclopedia of Type Strains, Phase I: the one thousand microbial genomes (KMG-I) project.</title>
        <authorList>
            <person name="Kyrpides N."/>
        </authorList>
    </citation>
    <scope>NUCLEOTIDE SEQUENCE [LARGE SCALE GENOMIC DNA]</scope>
    <source>
        <strain evidence="11 12">DSM 6562</strain>
    </source>
</reference>
<keyword evidence="12" id="KW-1185">Reference proteome</keyword>
<feature type="domain" description="DUF83" evidence="10">
    <location>
        <begin position="10"/>
        <end position="168"/>
    </location>
</feature>
<comment type="cofactor">
    <cofactor evidence="9">
        <name>iron-sulfur cluster</name>
        <dbReference type="ChEBI" id="CHEBI:30408"/>
    </cofactor>
</comment>
<comment type="function">
    <text evidence="9">CRISPR (clustered regularly interspaced short palindromic repeat) is an adaptive immune system that provides protection against mobile genetic elements (viruses, transposable elements and conjugative plasmids). CRISPR clusters contain sequences complementary to antecedent mobile elements and target invading nucleic acids. CRISPR clusters are transcribed and processed into CRISPR RNA (crRNA).</text>
</comment>
<keyword evidence="1 9" id="KW-0540">Nuclease</keyword>
<keyword evidence="8 9" id="KW-0464">Manganese</keyword>
<dbReference type="RefSeq" id="WP_166512764.1">
    <property type="nucleotide sequence ID" value="NZ_VNHM01000023.1"/>
</dbReference>
<evidence type="ECO:0000256" key="9">
    <source>
        <dbReference type="RuleBase" id="RU365022"/>
    </source>
</evidence>
<keyword evidence="6 9" id="KW-0411">Iron-sulfur</keyword>
<keyword evidence="4 9" id="KW-0269">Exonuclease</keyword>
<dbReference type="NCBIfam" id="TIGR00372">
    <property type="entry name" value="cas4"/>
    <property type="match status" value="1"/>
</dbReference>
<evidence type="ECO:0000256" key="7">
    <source>
        <dbReference type="ARBA" id="ARBA00023118"/>
    </source>
</evidence>
<evidence type="ECO:0000256" key="1">
    <source>
        <dbReference type="ARBA" id="ARBA00022722"/>
    </source>
</evidence>
<keyword evidence="2 9" id="KW-0479">Metal-binding</keyword>
<dbReference type="GO" id="GO:0004527">
    <property type="term" value="F:exonuclease activity"/>
    <property type="evidence" value="ECO:0007669"/>
    <property type="project" value="UniProtKB-KW"/>
</dbReference>
<dbReference type="EMBL" id="VNHM01000023">
    <property type="protein sequence ID" value="TYO92779.1"/>
    <property type="molecule type" value="Genomic_DNA"/>
</dbReference>
<evidence type="ECO:0000259" key="10">
    <source>
        <dbReference type="Pfam" id="PF01930"/>
    </source>
</evidence>
<dbReference type="GO" id="GO:0046872">
    <property type="term" value="F:metal ion binding"/>
    <property type="evidence" value="ECO:0007669"/>
    <property type="project" value="UniProtKB-KW"/>
</dbReference>
<name>A0A5S4ZPZ9_9FIRM</name>
<dbReference type="InterPro" id="IPR011604">
    <property type="entry name" value="PDDEXK-like_dom_sf"/>
</dbReference>
<dbReference type="PANTHER" id="PTHR37168:SF2">
    <property type="entry name" value="CRISPR-ASSOCIATED EXONUCLEASE CAS4"/>
    <property type="match status" value="1"/>
</dbReference>
<protein>
    <recommendedName>
        <fullName evidence="9">CRISPR-associated exonuclease Cas4</fullName>
        <ecNumber evidence="9">3.1.12.1</ecNumber>
    </recommendedName>
</protein>
<dbReference type="InterPro" id="IPR022765">
    <property type="entry name" value="Dna2/Cas4_DUF83"/>
</dbReference>
<evidence type="ECO:0000256" key="4">
    <source>
        <dbReference type="ARBA" id="ARBA00022839"/>
    </source>
</evidence>
<evidence type="ECO:0000256" key="6">
    <source>
        <dbReference type="ARBA" id="ARBA00023014"/>
    </source>
</evidence>
<dbReference type="AlphaFoldDB" id="A0A5S4ZPZ9"/>
<dbReference type="Proteomes" id="UP000323166">
    <property type="component" value="Unassembled WGS sequence"/>
</dbReference>
<proteinExistence type="inferred from homology"/>
<dbReference type="Gene3D" id="3.90.320.10">
    <property type="match status" value="1"/>
</dbReference>
<accession>A0A5S4ZPZ9</accession>
<keyword evidence="5 9" id="KW-0408">Iron</keyword>
<dbReference type="InterPro" id="IPR013343">
    <property type="entry name" value="CRISPR-assoc_prot_Cas4"/>
</dbReference>
<sequence>MSDQEIHVGGTLVWYYYVCKREVWLMGRHITPDEDDTNVVLGRFLAEQSYHRDKKEVSFGNIKFDIIRHDNRGLVVGEVKKSSKHSKSARMQLAYYLWELSGKGIEATGELLFPREKKRELVELNPELVSELERAKRDILRIIYDPIPPKAEKKSICRNCAYAEFCWS</sequence>